<feature type="transmembrane region" description="Helical" evidence="6">
    <location>
        <begin position="18"/>
        <end position="39"/>
    </location>
</feature>
<evidence type="ECO:0000259" key="7">
    <source>
        <dbReference type="Pfam" id="PF20684"/>
    </source>
</evidence>
<proteinExistence type="inferred from homology"/>
<feature type="domain" description="Rhodopsin" evidence="7">
    <location>
        <begin position="36"/>
        <end position="272"/>
    </location>
</feature>
<evidence type="ECO:0000256" key="2">
    <source>
        <dbReference type="ARBA" id="ARBA00022692"/>
    </source>
</evidence>
<evidence type="ECO:0000256" key="5">
    <source>
        <dbReference type="ARBA" id="ARBA00038359"/>
    </source>
</evidence>
<protein>
    <recommendedName>
        <fullName evidence="7">Rhodopsin domain-containing protein</fullName>
    </recommendedName>
</protein>
<dbReference type="PANTHER" id="PTHR33048:SF55">
    <property type="entry name" value="INTEGRAL MEMBRANE PROTEIN"/>
    <property type="match status" value="1"/>
</dbReference>
<comment type="similarity">
    <text evidence="5">Belongs to the SAT4 family.</text>
</comment>
<keyword evidence="4 6" id="KW-0472">Membrane</keyword>
<feature type="transmembrane region" description="Helical" evidence="6">
    <location>
        <begin position="180"/>
        <end position="199"/>
    </location>
</feature>
<dbReference type="GO" id="GO:0016020">
    <property type="term" value="C:membrane"/>
    <property type="evidence" value="ECO:0007669"/>
    <property type="project" value="UniProtKB-SubCell"/>
</dbReference>
<keyword evidence="3 6" id="KW-1133">Transmembrane helix</keyword>
<dbReference type="AlphaFoldDB" id="A0AAN7UL75"/>
<dbReference type="EMBL" id="JAWHQM010000006">
    <property type="protein sequence ID" value="KAK5627974.1"/>
    <property type="molecule type" value="Genomic_DNA"/>
</dbReference>
<organism evidence="8 9">
    <name type="scientific">Xylaria bambusicola</name>
    <dbReference type="NCBI Taxonomy" id="326684"/>
    <lineage>
        <taxon>Eukaryota</taxon>
        <taxon>Fungi</taxon>
        <taxon>Dikarya</taxon>
        <taxon>Ascomycota</taxon>
        <taxon>Pezizomycotina</taxon>
        <taxon>Sordariomycetes</taxon>
        <taxon>Xylariomycetidae</taxon>
        <taxon>Xylariales</taxon>
        <taxon>Xylariaceae</taxon>
        <taxon>Xylaria</taxon>
    </lineage>
</organism>
<comment type="subcellular location">
    <subcellularLocation>
        <location evidence="1">Membrane</location>
        <topology evidence="1">Multi-pass membrane protein</topology>
    </subcellularLocation>
</comment>
<feature type="transmembrane region" description="Helical" evidence="6">
    <location>
        <begin position="242"/>
        <end position="264"/>
    </location>
</feature>
<keyword evidence="9" id="KW-1185">Reference proteome</keyword>
<evidence type="ECO:0000256" key="3">
    <source>
        <dbReference type="ARBA" id="ARBA00022989"/>
    </source>
</evidence>
<comment type="caution">
    <text evidence="8">The sequence shown here is derived from an EMBL/GenBank/DDBJ whole genome shotgun (WGS) entry which is preliminary data.</text>
</comment>
<dbReference type="PANTHER" id="PTHR33048">
    <property type="entry name" value="PTH11-LIKE INTEGRAL MEMBRANE PROTEIN (AFU_ORTHOLOGUE AFUA_5G11245)"/>
    <property type="match status" value="1"/>
</dbReference>
<evidence type="ECO:0000313" key="8">
    <source>
        <dbReference type="EMBL" id="KAK5627974.1"/>
    </source>
</evidence>
<dbReference type="InterPro" id="IPR049326">
    <property type="entry name" value="Rhodopsin_dom_fungi"/>
</dbReference>
<sequence length="368" mass="40836">MAIGIAVNHLAGDNSPMIYIPAWIFAFLCPMIVGTRIWSRQRAGGRLGADDYTIIVSLAFAMTTNVLTVWACYNGYGKHAAALTESERYEAFKAFYLTQITYKASINLTKSSVLLLYLRIFSRVKWFRQACLIILAFVALYCIAVIVATILQCIPVAAAFDKTITNKICINNGQLWFANVGFSIASDIIILILPMPLVYSLQIPRVQKAALIFVFTFGAFVVITSCLRATTLNLQAKSRDPLYDVASTMWTTIEMSVAIICACLPQIRPLIVKLFPNIMPETSASKDRLKFTFGSSTLKSCGSRLLTGEGGEWFRIECQDDIGLASLRQGDSSLETLAMPKETFARVGVKHTVRVDVEHSRHIIDSWV</sequence>
<accession>A0AAN7UL75</accession>
<dbReference type="InterPro" id="IPR052337">
    <property type="entry name" value="SAT4-like"/>
</dbReference>
<evidence type="ECO:0000256" key="6">
    <source>
        <dbReference type="SAM" id="Phobius"/>
    </source>
</evidence>
<dbReference type="Pfam" id="PF20684">
    <property type="entry name" value="Fung_rhodopsin"/>
    <property type="match status" value="1"/>
</dbReference>
<name>A0AAN7UL75_9PEZI</name>
<evidence type="ECO:0000256" key="4">
    <source>
        <dbReference type="ARBA" id="ARBA00023136"/>
    </source>
</evidence>
<evidence type="ECO:0000313" key="9">
    <source>
        <dbReference type="Proteomes" id="UP001305414"/>
    </source>
</evidence>
<feature type="transmembrane region" description="Helical" evidence="6">
    <location>
        <begin position="130"/>
        <end position="160"/>
    </location>
</feature>
<feature type="transmembrane region" description="Helical" evidence="6">
    <location>
        <begin position="96"/>
        <end position="118"/>
    </location>
</feature>
<feature type="transmembrane region" description="Helical" evidence="6">
    <location>
        <begin position="51"/>
        <end position="76"/>
    </location>
</feature>
<reference evidence="8 9" key="1">
    <citation type="submission" date="2023-10" db="EMBL/GenBank/DDBJ databases">
        <title>Draft genome sequence of Xylaria bambusicola isolate GMP-LS, the root and basal stem rot pathogen of sugarcane in Indonesia.</title>
        <authorList>
            <person name="Selvaraj P."/>
            <person name="Muralishankar V."/>
            <person name="Muruganantham S."/>
            <person name="Sp S."/>
            <person name="Haryani S."/>
            <person name="Lau K.J.X."/>
            <person name="Naqvi N.I."/>
        </authorList>
    </citation>
    <scope>NUCLEOTIDE SEQUENCE [LARGE SCALE GENOMIC DNA]</scope>
    <source>
        <strain evidence="8">GMP-LS</strain>
    </source>
</reference>
<dbReference type="Proteomes" id="UP001305414">
    <property type="component" value="Unassembled WGS sequence"/>
</dbReference>
<evidence type="ECO:0000256" key="1">
    <source>
        <dbReference type="ARBA" id="ARBA00004141"/>
    </source>
</evidence>
<feature type="transmembrane region" description="Helical" evidence="6">
    <location>
        <begin position="211"/>
        <end position="230"/>
    </location>
</feature>
<gene>
    <name evidence="8" type="ORF">RRF57_003689</name>
</gene>
<keyword evidence="2 6" id="KW-0812">Transmembrane</keyword>